<evidence type="ECO:0000313" key="6">
    <source>
        <dbReference type="EMBL" id="KAF7338739.1"/>
    </source>
</evidence>
<dbReference type="AlphaFoldDB" id="A0A8H7CIB2"/>
<dbReference type="InterPro" id="IPR002893">
    <property type="entry name" value="Znf_MYND"/>
</dbReference>
<keyword evidence="1" id="KW-0479">Metal-binding</keyword>
<dbReference type="Pfam" id="PF01753">
    <property type="entry name" value="zf-MYND"/>
    <property type="match status" value="1"/>
</dbReference>
<proteinExistence type="predicted"/>
<comment type="caution">
    <text evidence="6">The sequence shown here is derived from an EMBL/GenBank/DDBJ whole genome shotgun (WGS) entry which is preliminary data.</text>
</comment>
<keyword evidence="7" id="KW-1185">Reference proteome</keyword>
<dbReference type="PROSITE" id="PS50865">
    <property type="entry name" value="ZF_MYND_2"/>
    <property type="match status" value="1"/>
</dbReference>
<dbReference type="GO" id="GO:0008270">
    <property type="term" value="F:zinc ion binding"/>
    <property type="evidence" value="ECO:0007669"/>
    <property type="project" value="UniProtKB-KW"/>
</dbReference>
<evidence type="ECO:0000256" key="4">
    <source>
        <dbReference type="PROSITE-ProRule" id="PRU00134"/>
    </source>
</evidence>
<dbReference type="Proteomes" id="UP000623467">
    <property type="component" value="Unassembled WGS sequence"/>
</dbReference>
<dbReference type="Gene3D" id="6.10.140.2220">
    <property type="match status" value="1"/>
</dbReference>
<dbReference type="SUPFAM" id="SSF144232">
    <property type="entry name" value="HIT/MYND zinc finger-like"/>
    <property type="match status" value="1"/>
</dbReference>
<name>A0A8H7CIB2_9AGAR</name>
<organism evidence="6 7">
    <name type="scientific">Mycena sanguinolenta</name>
    <dbReference type="NCBI Taxonomy" id="230812"/>
    <lineage>
        <taxon>Eukaryota</taxon>
        <taxon>Fungi</taxon>
        <taxon>Dikarya</taxon>
        <taxon>Basidiomycota</taxon>
        <taxon>Agaricomycotina</taxon>
        <taxon>Agaricomycetes</taxon>
        <taxon>Agaricomycetidae</taxon>
        <taxon>Agaricales</taxon>
        <taxon>Marasmiineae</taxon>
        <taxon>Mycenaceae</taxon>
        <taxon>Mycena</taxon>
    </lineage>
</organism>
<evidence type="ECO:0000256" key="1">
    <source>
        <dbReference type="ARBA" id="ARBA00022723"/>
    </source>
</evidence>
<feature type="domain" description="MYND-type" evidence="5">
    <location>
        <begin position="58"/>
        <end position="98"/>
    </location>
</feature>
<gene>
    <name evidence="6" type="ORF">MSAN_02196200</name>
</gene>
<accession>A0A8H7CIB2</accession>
<protein>
    <submittedName>
        <fullName evidence="6">MYND-type domain-containing protein</fullName>
    </submittedName>
</protein>
<dbReference type="OrthoDB" id="2931494at2759"/>
<dbReference type="PROSITE" id="PS01360">
    <property type="entry name" value="ZF_MYND_1"/>
    <property type="match status" value="1"/>
</dbReference>
<evidence type="ECO:0000313" key="7">
    <source>
        <dbReference type="Proteomes" id="UP000623467"/>
    </source>
</evidence>
<keyword evidence="3" id="KW-0862">Zinc</keyword>
<evidence type="ECO:0000256" key="2">
    <source>
        <dbReference type="ARBA" id="ARBA00022771"/>
    </source>
</evidence>
<sequence>MMKQILSWFRKNPCLMPDKESRRLLLPASSILQALGGEKWFENRKNTTKTAERSVKACRTCDAREPLVTLLRCNNCKHVYYCSKDCQRSNWKHHKVECREIVAEQEKVKRLSLTDPDGAKLATDWSLWRKQPQFDILVHALGLHRDPGRGRTHILFKAAEYAPTTTKLKYKFRVVSCGVFRIKDVLRDIELIMGLNRGEDQEYVDSLFDESAGTHAGVPYIELSFGDGLQAWLSSGE</sequence>
<keyword evidence="2 4" id="KW-0863">Zinc-finger</keyword>
<evidence type="ECO:0000259" key="5">
    <source>
        <dbReference type="PROSITE" id="PS50865"/>
    </source>
</evidence>
<evidence type="ECO:0000256" key="3">
    <source>
        <dbReference type="ARBA" id="ARBA00022833"/>
    </source>
</evidence>
<dbReference type="EMBL" id="JACAZH010000032">
    <property type="protein sequence ID" value="KAF7338739.1"/>
    <property type="molecule type" value="Genomic_DNA"/>
</dbReference>
<reference evidence="6" key="1">
    <citation type="submission" date="2020-05" db="EMBL/GenBank/DDBJ databases">
        <title>Mycena genomes resolve the evolution of fungal bioluminescence.</title>
        <authorList>
            <person name="Tsai I.J."/>
        </authorList>
    </citation>
    <scope>NUCLEOTIDE SEQUENCE</scope>
    <source>
        <strain evidence="6">160909Yilan</strain>
    </source>
</reference>